<dbReference type="PANTHER" id="PTHR12874:SF9">
    <property type="entry name" value="F-BOX ONLY PROTEIN 48"/>
    <property type="match status" value="1"/>
</dbReference>
<dbReference type="GO" id="GO:0031146">
    <property type="term" value="P:SCF-dependent proteasomal ubiquitin-dependent protein catabolic process"/>
    <property type="evidence" value="ECO:0007669"/>
    <property type="project" value="TreeGrafter"/>
</dbReference>
<dbReference type="PANTHER" id="PTHR12874">
    <property type="entry name" value="F-BOX ONLY PROTEIN 48-RELATED"/>
    <property type="match status" value="1"/>
</dbReference>
<feature type="region of interest" description="Disordered" evidence="1">
    <location>
        <begin position="1"/>
        <end position="49"/>
    </location>
</feature>
<name>S4W3R2_9VIRU</name>
<dbReference type="GeneID" id="16606722"/>
<reference evidence="3 4" key="1">
    <citation type="journal article" date="2013" name="Science">
        <title>Pandoraviruses: amoeba viruses with genomes up to 2.5 Mb reaching that of parasitic eukaryotes.</title>
        <authorList>
            <person name="Philippe N."/>
            <person name="Legendre M."/>
            <person name="Doutre G."/>
            <person name="Coute Y."/>
            <person name="Poirot O."/>
            <person name="Lescot M."/>
            <person name="Arslan D."/>
            <person name="Seltzer V."/>
            <person name="Bertaux L."/>
            <person name="Bruley C."/>
            <person name="Garin J."/>
            <person name="Claverie J.M."/>
            <person name="Abergel C."/>
        </authorList>
    </citation>
    <scope>NUCLEOTIDE SEQUENCE [LARGE SCALE GENOMIC DNA]</scope>
</reference>
<dbReference type="PROSITE" id="PS50181">
    <property type="entry name" value="FBOX"/>
    <property type="match status" value="1"/>
</dbReference>
<protein>
    <submittedName>
        <fullName evidence="3">F-box domain containing protein</fullName>
    </submittedName>
</protein>
<evidence type="ECO:0000259" key="2">
    <source>
        <dbReference type="PROSITE" id="PS50181"/>
    </source>
</evidence>
<proteinExistence type="predicted"/>
<dbReference type="Proteomes" id="UP000204584">
    <property type="component" value="Segment"/>
</dbReference>
<feature type="compositionally biased region" description="Polar residues" evidence="1">
    <location>
        <begin position="1"/>
        <end position="11"/>
    </location>
</feature>
<dbReference type="Gene3D" id="2.160.20.80">
    <property type="entry name" value="E3 ubiquitin-protein ligase SopA"/>
    <property type="match status" value="1"/>
</dbReference>
<sequence>MNRGDATTASQAPPAKKQKVNAAASTEHTPATASSTPSSSHHRGGTNAPMALDRLPIEILYEILSWLPGPVLAAAACTCRTVEAVARDDRLWEAAYRRDIAPTGPPAEHADYAAHGKDMRWLYGLMGAAPGRMREGPTGVLTGRLIGADGITRRSGEFSVLAGDGDPTLRLNGYGAIVTKDTGNGNGTDTLCTVQGRCFWGEFVGALTIQWLDASAYASGLAAARFYRGEVTRTGDTVAEGDAAAGRIRVLGGRALSGRCVSNVVVPGCIYAGKCDDGAPGACGAVRLPDGTVRQHWTQVPSGEEFNAHWGIERPSDGRALVTRVAYDIESDDVECDGAAIARVALATHSGLAARLPSRRRNRSDFEAMGDLGDGLFATGTCVRVSHAGHILVWIAAEAFFLAVAHHHADRRIAGLRILGRGPRIRAFLGLADGAQPSLDCLVALEDATADVVTKALSRVSALEDDNNGNGGDNDDSALLHGASLSDKHPFGIVIDDDGSGDGGSETINGDGDDSGSTCRHWVNCFLTGRRVKAAHCAFFATGRLYESRALRQWVEATDLWPSDPETGGSAQSNALDIAWAPWMASISSHLLGTIVAHTILSNQISYTPETRATADRAANDIVRLRLLQATGAIPNIPPRDIALVVKHAVSSWESRRSAVDDGGGGDLCNNRPKIDGAEAVRGFDLVSMRHIELVDPEWNLRGEWRGTMPCAPFDDPTLGQHERHLLDGVHVGGAADAAVRPDAHLDSHGVLRVPLGRASFVGAHLVGVFFFGHYFHEASFVGAVLDRCAFVGCTFHDCAMTAASVLHCGFWNCDRVVGSDTKPLTSRKVWKIIVVYGGLV</sequence>
<evidence type="ECO:0000313" key="4">
    <source>
        <dbReference type="Proteomes" id="UP000204584"/>
    </source>
</evidence>
<keyword evidence="4" id="KW-1185">Reference proteome</keyword>
<organism evidence="3 4">
    <name type="scientific">Pandoravirus salinus</name>
    <dbReference type="NCBI Taxonomy" id="1349410"/>
    <lineage>
        <taxon>Viruses</taxon>
        <taxon>Pandoravirus</taxon>
    </lineage>
</organism>
<feature type="domain" description="F-box" evidence="2">
    <location>
        <begin position="49"/>
        <end position="95"/>
    </location>
</feature>
<dbReference type="EMBL" id="KC977571">
    <property type="protein sequence ID" value="AGO84935.1"/>
    <property type="molecule type" value="Genomic_DNA"/>
</dbReference>
<dbReference type="GO" id="GO:0019005">
    <property type="term" value="C:SCF ubiquitin ligase complex"/>
    <property type="evidence" value="ECO:0007669"/>
    <property type="project" value="TreeGrafter"/>
</dbReference>
<dbReference type="InterPro" id="IPR036047">
    <property type="entry name" value="F-box-like_dom_sf"/>
</dbReference>
<dbReference type="SMART" id="SM00256">
    <property type="entry name" value="FBOX"/>
    <property type="match status" value="1"/>
</dbReference>
<gene>
    <name evidence="3" type="ORF">psal_cds_868</name>
</gene>
<evidence type="ECO:0000256" key="1">
    <source>
        <dbReference type="SAM" id="MobiDB-lite"/>
    </source>
</evidence>
<dbReference type="SUPFAM" id="SSF81383">
    <property type="entry name" value="F-box domain"/>
    <property type="match status" value="1"/>
</dbReference>
<dbReference type="SUPFAM" id="SSF141571">
    <property type="entry name" value="Pentapeptide repeat-like"/>
    <property type="match status" value="1"/>
</dbReference>
<dbReference type="Gene3D" id="1.20.1280.50">
    <property type="match status" value="1"/>
</dbReference>
<accession>S4W3R2</accession>
<feature type="compositionally biased region" description="Low complexity" evidence="1">
    <location>
        <begin position="22"/>
        <end position="39"/>
    </location>
</feature>
<dbReference type="InterPro" id="IPR001810">
    <property type="entry name" value="F-box_dom"/>
</dbReference>
<dbReference type="Pfam" id="PF12937">
    <property type="entry name" value="F-box-like"/>
    <property type="match status" value="1"/>
</dbReference>
<evidence type="ECO:0000313" key="3">
    <source>
        <dbReference type="EMBL" id="AGO84935.1"/>
    </source>
</evidence>
<dbReference type="KEGG" id="vg:16606722"/>
<dbReference type="RefSeq" id="YP_008438009.1">
    <property type="nucleotide sequence ID" value="NC_022098.1"/>
</dbReference>